<evidence type="ECO:0008006" key="5">
    <source>
        <dbReference type="Google" id="ProtNLM"/>
    </source>
</evidence>
<name>A0AAD9STZ5_PHOAM</name>
<comment type="caution">
    <text evidence="3">The sequence shown here is derived from an EMBL/GenBank/DDBJ whole genome shotgun (WGS) entry which is preliminary data.</text>
</comment>
<dbReference type="EMBL" id="JAUJFL010000001">
    <property type="protein sequence ID" value="KAK2615808.1"/>
    <property type="molecule type" value="Genomic_DNA"/>
</dbReference>
<gene>
    <name evidence="3" type="ORF">N8I77_002534</name>
</gene>
<feature type="region of interest" description="Disordered" evidence="1">
    <location>
        <begin position="256"/>
        <end position="290"/>
    </location>
</feature>
<proteinExistence type="predicted"/>
<evidence type="ECO:0000313" key="4">
    <source>
        <dbReference type="Proteomes" id="UP001265746"/>
    </source>
</evidence>
<organism evidence="3 4">
    <name type="scientific">Phomopsis amygdali</name>
    <name type="common">Fusicoccum amygdali</name>
    <dbReference type="NCBI Taxonomy" id="1214568"/>
    <lineage>
        <taxon>Eukaryota</taxon>
        <taxon>Fungi</taxon>
        <taxon>Dikarya</taxon>
        <taxon>Ascomycota</taxon>
        <taxon>Pezizomycotina</taxon>
        <taxon>Sordariomycetes</taxon>
        <taxon>Sordariomycetidae</taxon>
        <taxon>Diaporthales</taxon>
        <taxon>Diaporthaceae</taxon>
        <taxon>Diaporthe</taxon>
    </lineage>
</organism>
<reference evidence="3" key="1">
    <citation type="submission" date="2023-06" db="EMBL/GenBank/DDBJ databases">
        <authorList>
            <person name="Noh H."/>
        </authorList>
    </citation>
    <scope>NUCLEOTIDE SEQUENCE</scope>
    <source>
        <strain evidence="3">DUCC20226</strain>
    </source>
</reference>
<dbReference type="Proteomes" id="UP001265746">
    <property type="component" value="Unassembled WGS sequence"/>
</dbReference>
<evidence type="ECO:0000313" key="3">
    <source>
        <dbReference type="EMBL" id="KAK2615808.1"/>
    </source>
</evidence>
<evidence type="ECO:0000256" key="2">
    <source>
        <dbReference type="SAM" id="SignalP"/>
    </source>
</evidence>
<accession>A0AAD9STZ5</accession>
<evidence type="ECO:0000256" key="1">
    <source>
        <dbReference type="SAM" id="MobiDB-lite"/>
    </source>
</evidence>
<keyword evidence="4" id="KW-1185">Reference proteome</keyword>
<sequence>MNYEVSNSSILFTCFLLLTDLASCDDVAGALLNSEEALQVTLKTMDVFDPDFFRRISNRQFTLWLINTGEHWASIVLHVQGGQVVNYAINESGRRPVLINLIDNRLRRLLAIGGVAILPVQNQIKDIWFPTQLDGFTCGLRTYEILRVMIERINERYHFQGVDDLYDDSLWDPMSGDFQPSKVRQLMMGICACRAMKHQDYKARLSVTPRERIRGFKGPRYVRRLDAFDGLEPVQIQPGNAAQAQQARRRAKRLTLDANDDLQDVTDLPRQAPNRATRAATGGPHFGFLR</sequence>
<keyword evidence="2" id="KW-0732">Signal</keyword>
<feature type="signal peptide" evidence="2">
    <location>
        <begin position="1"/>
        <end position="24"/>
    </location>
</feature>
<protein>
    <recommendedName>
        <fullName evidence="5">Ubiquitin-like protease family profile domain-containing protein</fullName>
    </recommendedName>
</protein>
<dbReference type="AlphaFoldDB" id="A0AAD9STZ5"/>
<feature type="chain" id="PRO_5042163810" description="Ubiquitin-like protease family profile domain-containing protein" evidence="2">
    <location>
        <begin position="25"/>
        <end position="290"/>
    </location>
</feature>